<proteinExistence type="predicted"/>
<accession>A0ABP9XPI7</accession>
<dbReference type="EMBL" id="BAABUJ010000006">
    <property type="protein sequence ID" value="GAA5796692.1"/>
    <property type="molecule type" value="Genomic_DNA"/>
</dbReference>
<organism evidence="2 3">
    <name type="scientific">Helicostylum pulchrum</name>
    <dbReference type="NCBI Taxonomy" id="562976"/>
    <lineage>
        <taxon>Eukaryota</taxon>
        <taxon>Fungi</taxon>
        <taxon>Fungi incertae sedis</taxon>
        <taxon>Mucoromycota</taxon>
        <taxon>Mucoromycotina</taxon>
        <taxon>Mucoromycetes</taxon>
        <taxon>Mucorales</taxon>
        <taxon>Mucorineae</taxon>
        <taxon>Mucoraceae</taxon>
        <taxon>Helicostylum</taxon>
    </lineage>
</organism>
<feature type="compositionally biased region" description="Polar residues" evidence="1">
    <location>
        <begin position="68"/>
        <end position="77"/>
    </location>
</feature>
<protein>
    <submittedName>
        <fullName evidence="2">Uncharacterized protein</fullName>
    </submittedName>
</protein>
<feature type="compositionally biased region" description="Acidic residues" evidence="1">
    <location>
        <begin position="78"/>
        <end position="88"/>
    </location>
</feature>
<evidence type="ECO:0000313" key="2">
    <source>
        <dbReference type="EMBL" id="GAA5796692.1"/>
    </source>
</evidence>
<keyword evidence="3" id="KW-1185">Reference proteome</keyword>
<feature type="region of interest" description="Disordered" evidence="1">
    <location>
        <begin position="1"/>
        <end position="24"/>
    </location>
</feature>
<gene>
    <name evidence="2" type="ORF">HPULCUR_002067</name>
</gene>
<feature type="compositionally biased region" description="Basic and acidic residues" evidence="1">
    <location>
        <begin position="89"/>
        <end position="103"/>
    </location>
</feature>
<evidence type="ECO:0000256" key="1">
    <source>
        <dbReference type="SAM" id="MobiDB-lite"/>
    </source>
</evidence>
<reference evidence="2 3" key="1">
    <citation type="submission" date="2024-04" db="EMBL/GenBank/DDBJ databases">
        <title>genome sequences of Mucor flavus KT1a and Helicostylum pulchrum KT1b strains isolation_sourced from the surface of a dry-aged beef.</title>
        <authorList>
            <person name="Toyotome T."/>
            <person name="Hosono M."/>
            <person name="Torimaru M."/>
            <person name="Fukuda K."/>
            <person name="Mikami N."/>
        </authorList>
    </citation>
    <scope>NUCLEOTIDE SEQUENCE [LARGE SCALE GENOMIC DNA]</scope>
    <source>
        <strain evidence="2 3">KT1b</strain>
    </source>
</reference>
<feature type="region of interest" description="Disordered" evidence="1">
    <location>
        <begin position="67"/>
        <end position="103"/>
    </location>
</feature>
<sequence length="517" mass="59439">MKAEKKIASKRKLQKGTEKSFTRNRMRNLVREEYKKLKKYQVKSNERKVEASQKRIAFFKESYAIKKSQPSDTANVQETEEDFVEDEMNNDKPKPVDSDISRKETGNTEELLKDCCSEISKEELKVAALIVNHLAPYIPSKGLSFDIVQLPFILLANEIFEITSYQKFARNICPMPSLSLNTLRIDGPALHHMLSRKRVNSLYLFDYVGYIIDSEESARRHQDEVFASVFDMKSIQEKCQSAGLCLSRSITFVPGEKHTVKNSPQRKEKSSYLQALNDTEVVQELNNDEAVIKEEIGLLQSKISTLTNQFIRYHYENSYGTKNPKKATACQKDGSKASYDLSNYNDVVIKAENAYVNRETVTDDNTLFSGTDNGVVTMTNTVGITLNRFKFHLELYNRYDALLDINESHSMEDIIEKYNTKGDGNSNFLKLSVCKKITAADIDVGTGHRKARRKLERKKKTTEDGKRILQIEKSLSETPLNSNLDIHEAHRNYFSKSQYRNEMNKFYFSKSQEAKDR</sequence>
<comment type="caution">
    <text evidence="2">The sequence shown here is derived from an EMBL/GenBank/DDBJ whole genome shotgun (WGS) entry which is preliminary data.</text>
</comment>
<name>A0ABP9XPI7_9FUNG</name>
<evidence type="ECO:0000313" key="3">
    <source>
        <dbReference type="Proteomes" id="UP001476247"/>
    </source>
</evidence>
<dbReference type="Proteomes" id="UP001476247">
    <property type="component" value="Unassembled WGS sequence"/>
</dbReference>